<dbReference type="EMBL" id="JACBKZ010000004">
    <property type="protein sequence ID" value="KAF5953152.1"/>
    <property type="molecule type" value="Genomic_DNA"/>
</dbReference>
<evidence type="ECO:0000256" key="7">
    <source>
        <dbReference type="ARBA" id="ARBA00023128"/>
    </source>
</evidence>
<sequence length="60" mass="6731">MASHQVTLKGPGVIEEICLGIIIGLFVTTVWKKKQWDMKKRTTGFNDSLNKGEISLVLQE</sequence>
<feature type="transmembrane region" description="Helical" evidence="9">
    <location>
        <begin position="12"/>
        <end position="31"/>
    </location>
</feature>
<name>A0A7J7HJT6_CAMSI</name>
<evidence type="ECO:0000256" key="6">
    <source>
        <dbReference type="ARBA" id="ARBA00022989"/>
    </source>
</evidence>
<dbReference type="Proteomes" id="UP000593564">
    <property type="component" value="Unassembled WGS sequence"/>
</dbReference>
<keyword evidence="11" id="KW-1185">Reference proteome</keyword>
<evidence type="ECO:0000256" key="4">
    <source>
        <dbReference type="ARBA" id="ARBA00022692"/>
    </source>
</evidence>
<reference evidence="10 11" key="2">
    <citation type="submission" date="2020-07" db="EMBL/GenBank/DDBJ databases">
        <title>Genome assembly of wild tea tree DASZ reveals pedigree and selection history of tea varieties.</title>
        <authorList>
            <person name="Zhang W."/>
        </authorList>
    </citation>
    <scope>NUCLEOTIDE SEQUENCE [LARGE SCALE GENOMIC DNA]</scope>
    <source>
        <strain evidence="11">cv. G240</strain>
        <tissue evidence="10">Leaf</tissue>
    </source>
</reference>
<evidence type="ECO:0000313" key="10">
    <source>
        <dbReference type="EMBL" id="KAF5953152.1"/>
    </source>
</evidence>
<evidence type="ECO:0000256" key="3">
    <source>
        <dbReference type="ARBA" id="ARBA00009591"/>
    </source>
</evidence>
<evidence type="ECO:0000256" key="1">
    <source>
        <dbReference type="ARBA" id="ARBA00002480"/>
    </source>
</evidence>
<evidence type="ECO:0000256" key="5">
    <source>
        <dbReference type="ARBA" id="ARBA00022792"/>
    </source>
</evidence>
<dbReference type="PANTHER" id="PTHR34372">
    <property type="entry name" value="CYTOCHROME C OXIDASE SUBUNIT 5C-2-RELATED"/>
    <property type="match status" value="1"/>
</dbReference>
<dbReference type="PANTHER" id="PTHR34372:SF2">
    <property type="entry name" value="CYTOCHROME C OXIDASE SUBUNIT 5C-2-RELATED"/>
    <property type="match status" value="1"/>
</dbReference>
<keyword evidence="8 9" id="KW-0472">Membrane</keyword>
<dbReference type="AlphaFoldDB" id="A0A7J7HJT6"/>
<keyword evidence="4 9" id="KW-0812">Transmembrane</keyword>
<evidence type="ECO:0000256" key="8">
    <source>
        <dbReference type="ARBA" id="ARBA00023136"/>
    </source>
</evidence>
<proteinExistence type="inferred from homology"/>
<dbReference type="GO" id="GO:0005743">
    <property type="term" value="C:mitochondrial inner membrane"/>
    <property type="evidence" value="ECO:0007669"/>
    <property type="project" value="UniProtKB-SubCell"/>
</dbReference>
<comment type="function">
    <text evidence="1">This protein is one of the nuclear-coded polypeptide chains of cytochrome c oxidase, the terminal oxidase in mitochondrial electron transport.</text>
</comment>
<reference evidence="11" key="1">
    <citation type="journal article" date="2020" name="Nat. Commun.">
        <title>Genome assembly of wild tea tree DASZ reveals pedigree and selection history of tea varieties.</title>
        <authorList>
            <person name="Zhang W."/>
            <person name="Zhang Y."/>
            <person name="Qiu H."/>
            <person name="Guo Y."/>
            <person name="Wan H."/>
            <person name="Zhang X."/>
            <person name="Scossa F."/>
            <person name="Alseekh S."/>
            <person name="Zhang Q."/>
            <person name="Wang P."/>
            <person name="Xu L."/>
            <person name="Schmidt M.H."/>
            <person name="Jia X."/>
            <person name="Li D."/>
            <person name="Zhu A."/>
            <person name="Guo F."/>
            <person name="Chen W."/>
            <person name="Ni D."/>
            <person name="Usadel B."/>
            <person name="Fernie A.R."/>
            <person name="Wen W."/>
        </authorList>
    </citation>
    <scope>NUCLEOTIDE SEQUENCE [LARGE SCALE GENOMIC DNA]</scope>
    <source>
        <strain evidence="11">cv. G240</strain>
    </source>
</reference>
<evidence type="ECO:0000256" key="2">
    <source>
        <dbReference type="ARBA" id="ARBA00004273"/>
    </source>
</evidence>
<dbReference type="InterPro" id="IPR008432">
    <property type="entry name" value="COX5C"/>
</dbReference>
<comment type="subcellular location">
    <subcellularLocation>
        <location evidence="2">Mitochondrion inner membrane</location>
    </subcellularLocation>
</comment>
<evidence type="ECO:0008006" key="12">
    <source>
        <dbReference type="Google" id="ProtNLM"/>
    </source>
</evidence>
<evidence type="ECO:0000313" key="11">
    <source>
        <dbReference type="Proteomes" id="UP000593564"/>
    </source>
</evidence>
<keyword evidence="7" id="KW-0496">Mitochondrion</keyword>
<gene>
    <name evidence="10" type="ORF">HYC85_011096</name>
</gene>
<evidence type="ECO:0000256" key="9">
    <source>
        <dbReference type="SAM" id="Phobius"/>
    </source>
</evidence>
<comment type="similarity">
    <text evidence="3">Belongs to the cytochrome c oxidase subunit 5C family.</text>
</comment>
<accession>A0A7J7HJT6</accession>
<comment type="caution">
    <text evidence="10">The sequence shown here is derived from an EMBL/GenBank/DDBJ whole genome shotgun (WGS) entry which is preliminary data.</text>
</comment>
<protein>
    <recommendedName>
        <fullName evidence="12">Cytochrome c oxidase subunit 5C</fullName>
    </recommendedName>
</protein>
<keyword evidence="5" id="KW-0999">Mitochondrion inner membrane</keyword>
<organism evidence="10 11">
    <name type="scientific">Camellia sinensis</name>
    <name type="common">Tea plant</name>
    <name type="synonym">Thea sinensis</name>
    <dbReference type="NCBI Taxonomy" id="4442"/>
    <lineage>
        <taxon>Eukaryota</taxon>
        <taxon>Viridiplantae</taxon>
        <taxon>Streptophyta</taxon>
        <taxon>Embryophyta</taxon>
        <taxon>Tracheophyta</taxon>
        <taxon>Spermatophyta</taxon>
        <taxon>Magnoliopsida</taxon>
        <taxon>eudicotyledons</taxon>
        <taxon>Gunneridae</taxon>
        <taxon>Pentapetalae</taxon>
        <taxon>asterids</taxon>
        <taxon>Ericales</taxon>
        <taxon>Theaceae</taxon>
        <taxon>Camellia</taxon>
    </lineage>
</organism>
<keyword evidence="6 9" id="KW-1133">Transmembrane helix</keyword>